<evidence type="ECO:0000313" key="2">
    <source>
        <dbReference type="Proteomes" id="UP000316921"/>
    </source>
</evidence>
<dbReference type="RefSeq" id="WP_145066064.1">
    <property type="nucleotide sequence ID" value="NZ_CP036287.1"/>
</dbReference>
<sequence>MSAAESVDNVIENRALKAAEARFRSAVFNALAAIRAELDPVDRDGGPRASELQRAVAAVLAKMHISGLAKSSFDPLGKAMTEAGVCVPESMVEAERRRLLDRLDRFFDGGEVQP</sequence>
<protein>
    <submittedName>
        <fullName evidence="1">Uncharacterized protein</fullName>
    </submittedName>
</protein>
<proteinExistence type="predicted"/>
<name>A0A518BL41_9BACT</name>
<dbReference type="EMBL" id="CP036287">
    <property type="protein sequence ID" value="QDU67694.1"/>
    <property type="molecule type" value="Genomic_DNA"/>
</dbReference>
<accession>A0A518BL41</accession>
<keyword evidence="2" id="KW-1185">Reference proteome</keyword>
<organism evidence="1 2">
    <name type="scientific">Engelhardtia mirabilis</name>
    <dbReference type="NCBI Taxonomy" id="2528011"/>
    <lineage>
        <taxon>Bacteria</taxon>
        <taxon>Pseudomonadati</taxon>
        <taxon>Planctomycetota</taxon>
        <taxon>Planctomycetia</taxon>
        <taxon>Planctomycetia incertae sedis</taxon>
        <taxon>Engelhardtia</taxon>
    </lineage>
</organism>
<dbReference type="KEGG" id="pbap:Pla133_27820"/>
<reference evidence="1 2" key="1">
    <citation type="submission" date="2019-02" db="EMBL/GenBank/DDBJ databases">
        <title>Deep-cultivation of Planctomycetes and their phenomic and genomic characterization uncovers novel biology.</title>
        <authorList>
            <person name="Wiegand S."/>
            <person name="Jogler M."/>
            <person name="Boedeker C."/>
            <person name="Pinto D."/>
            <person name="Vollmers J."/>
            <person name="Rivas-Marin E."/>
            <person name="Kohn T."/>
            <person name="Peeters S.H."/>
            <person name="Heuer A."/>
            <person name="Rast P."/>
            <person name="Oberbeckmann S."/>
            <person name="Bunk B."/>
            <person name="Jeske O."/>
            <person name="Meyerdierks A."/>
            <person name="Storesund J.E."/>
            <person name="Kallscheuer N."/>
            <person name="Luecker S."/>
            <person name="Lage O.M."/>
            <person name="Pohl T."/>
            <person name="Merkel B.J."/>
            <person name="Hornburger P."/>
            <person name="Mueller R.-W."/>
            <person name="Bruemmer F."/>
            <person name="Labrenz M."/>
            <person name="Spormann A.M."/>
            <person name="Op den Camp H."/>
            <person name="Overmann J."/>
            <person name="Amann R."/>
            <person name="Jetten M.S.M."/>
            <person name="Mascher T."/>
            <person name="Medema M.H."/>
            <person name="Devos D.P."/>
            <person name="Kaster A.-K."/>
            <person name="Ovreas L."/>
            <person name="Rohde M."/>
            <person name="Galperin M.Y."/>
            <person name="Jogler C."/>
        </authorList>
    </citation>
    <scope>NUCLEOTIDE SEQUENCE [LARGE SCALE GENOMIC DNA]</scope>
    <source>
        <strain evidence="1 2">Pla133</strain>
    </source>
</reference>
<dbReference type="AlphaFoldDB" id="A0A518BL41"/>
<dbReference type="Proteomes" id="UP000316921">
    <property type="component" value="Chromosome"/>
</dbReference>
<gene>
    <name evidence="1" type="ORF">Pla133_27820</name>
</gene>
<evidence type="ECO:0000313" key="1">
    <source>
        <dbReference type="EMBL" id="QDU67694.1"/>
    </source>
</evidence>